<dbReference type="OrthoDB" id="2195620at2759"/>
<dbReference type="STRING" id="1176355.A0A4Q9M042"/>
<dbReference type="EMBL" id="PITK01000446">
    <property type="protein sequence ID" value="TBU13395.1"/>
    <property type="molecule type" value="Genomic_DNA"/>
</dbReference>
<accession>A0A4Q9M042</accession>
<keyword evidence="3" id="KW-1185">Reference proteome</keyword>
<evidence type="ECO:0000256" key="1">
    <source>
        <dbReference type="SAM" id="MobiDB-lite"/>
    </source>
</evidence>
<dbReference type="VEuPathDB" id="MicrosporidiaDB:CWI38_0446p0050"/>
<reference evidence="2 3" key="1">
    <citation type="submission" date="2017-12" db="EMBL/GenBank/DDBJ databases">
        <authorList>
            <person name="Pombert J.-F."/>
            <person name="Haag K.L."/>
            <person name="Ebert D."/>
        </authorList>
    </citation>
    <scope>NUCLEOTIDE SEQUENCE [LARGE SCALE GENOMIC DNA]</scope>
    <source>
        <strain evidence="2">IL-G-3</strain>
    </source>
</reference>
<gene>
    <name evidence="2" type="ORF">CWI38_0446p0050</name>
</gene>
<evidence type="ECO:0000313" key="3">
    <source>
        <dbReference type="Proteomes" id="UP000292282"/>
    </source>
</evidence>
<feature type="region of interest" description="Disordered" evidence="1">
    <location>
        <begin position="1"/>
        <end position="94"/>
    </location>
</feature>
<feature type="compositionally biased region" description="Basic and acidic residues" evidence="1">
    <location>
        <begin position="22"/>
        <end position="37"/>
    </location>
</feature>
<dbReference type="AlphaFoldDB" id="A0A4Q9M042"/>
<comment type="caution">
    <text evidence="2">The sequence shown here is derived from an EMBL/GenBank/DDBJ whole genome shotgun (WGS) entry which is preliminary data.</text>
</comment>
<evidence type="ECO:0000313" key="2">
    <source>
        <dbReference type="EMBL" id="TBU13395.1"/>
    </source>
</evidence>
<protein>
    <submittedName>
        <fullName evidence="2">Uncharacterized protein</fullName>
    </submittedName>
</protein>
<proteinExistence type="predicted"/>
<feature type="compositionally biased region" description="Acidic residues" evidence="1">
    <location>
        <begin position="41"/>
        <end position="53"/>
    </location>
</feature>
<feature type="non-terminal residue" evidence="2">
    <location>
        <position position="1"/>
    </location>
</feature>
<sequence>KKDENNLNIEEDESNENLNTEEDFKSKENLNIKKDENNLNIEEDESNENLNTEEDFKSKENLNIKKDENNLNIEEDESKENLNTEKDFKSNENLNTEEDKIVDSLNTNNDDNIENNLNTEEDKIVDSLNTNNNDNIDSTNIEKYEESKNVFNEEKSSSLTTRHINSSVMNLFEENKSRIFLEKNLESLRDKQLINENIEIDEETKENDLFSDTKSLLSLQDEKINGNENKSVYETKTEIYTSDESTSSGGQEFVEREVFATKKIDEKNFDLNSEKVFSEKKVDFTEENINSCVLNEDTDNFSELKGIIDQKVDEQVINTESIYFECTEPFTEEIKIPETVVSSEKRRSSYIKESDLEKDFGNMSIIMSDSTDLQSTKIKYENEDIFLKRMLKRHFLNFKKNGFIFPRYGFKEISEVISRFNSLNNIAHMLDSKLEIEKVKDGYLASSRHGTAFFTNLIPKRVGTVVFCCRTLVLNSKFQKERFFAVFEDKKGPICCLALDDKFHMSSANHYVLQMWRYSHEITDLDLESIGINLENRIGDISFETFGDFEWDSLNIEESF</sequence>
<feature type="compositionally biased region" description="Basic and acidic residues" evidence="1">
    <location>
        <begin position="54"/>
        <end position="69"/>
    </location>
</feature>
<organism evidence="2 3">
    <name type="scientific">Hamiltosporidium tvaerminnensis</name>
    <dbReference type="NCBI Taxonomy" id="1176355"/>
    <lineage>
        <taxon>Eukaryota</taxon>
        <taxon>Fungi</taxon>
        <taxon>Fungi incertae sedis</taxon>
        <taxon>Microsporidia</taxon>
        <taxon>Dubosqiidae</taxon>
        <taxon>Hamiltosporidium</taxon>
    </lineage>
</organism>
<feature type="compositionally biased region" description="Basic and acidic residues" evidence="1">
    <location>
        <begin position="79"/>
        <end position="90"/>
    </location>
</feature>
<dbReference type="Proteomes" id="UP000292282">
    <property type="component" value="Unassembled WGS sequence"/>
</dbReference>
<name>A0A4Q9M042_9MICR</name>
<feature type="compositionally biased region" description="Acidic residues" evidence="1">
    <location>
        <begin position="9"/>
        <end position="21"/>
    </location>
</feature>